<dbReference type="PANTHER" id="PTHR35797">
    <property type="entry name" value="PROTEASE-RELATED"/>
    <property type="match status" value="1"/>
</dbReference>
<evidence type="ECO:0000256" key="1">
    <source>
        <dbReference type="SAM" id="Phobius"/>
    </source>
</evidence>
<feature type="transmembrane region" description="Helical" evidence="1">
    <location>
        <begin position="16"/>
        <end position="35"/>
    </location>
</feature>
<feature type="transmembrane region" description="Helical" evidence="1">
    <location>
        <begin position="200"/>
        <end position="221"/>
    </location>
</feature>
<gene>
    <name evidence="3" type="ORF">ACFQS9_10830</name>
</gene>
<keyword evidence="1" id="KW-1133">Transmembrane helix</keyword>
<feature type="transmembrane region" description="Helical" evidence="1">
    <location>
        <begin position="147"/>
        <end position="165"/>
    </location>
</feature>
<dbReference type="PANTHER" id="PTHR35797:SF1">
    <property type="entry name" value="PROTEASE"/>
    <property type="match status" value="1"/>
</dbReference>
<proteinExistence type="predicted"/>
<sequence length="269" mass="27583">MTTDAAPPRWWAPTTIYVLVVFLAGGVLVALQTVTGPDADLLELVQFAPAIAVAAVLAVWRGRWRPPLALGMWRPDPAALVAALGSVLVILALPAAVLVSLGADPDFSAVRAGGAQLGLLVLAQCVGACGEELGWRGFLQPYLRTRYSVLVTGVLVGTVWGAWHVQVFTAGAAYATAFLSATIAMSVLLAVLLDNGRKGSLLIATGFHAAVNLGLLVFGDAGGREPLLWSSMAVAAAGCAAATAVFRSSRRPAGSAVPARPAAPRVDAA</sequence>
<dbReference type="InterPro" id="IPR003675">
    <property type="entry name" value="Rce1/LyrA-like_dom"/>
</dbReference>
<accession>A0ABW2RXA3</accession>
<keyword evidence="1" id="KW-0812">Transmembrane</keyword>
<name>A0ABW2RXA3_9NOCA</name>
<dbReference type="Pfam" id="PF02517">
    <property type="entry name" value="Rce1-like"/>
    <property type="match status" value="1"/>
</dbReference>
<feature type="domain" description="CAAX prenyl protease 2/Lysostaphin resistance protein A-like" evidence="2">
    <location>
        <begin position="117"/>
        <end position="213"/>
    </location>
</feature>
<feature type="transmembrane region" description="Helical" evidence="1">
    <location>
        <begin position="41"/>
        <end position="60"/>
    </location>
</feature>
<feature type="transmembrane region" description="Helical" evidence="1">
    <location>
        <begin position="80"/>
        <end position="103"/>
    </location>
</feature>
<evidence type="ECO:0000313" key="3">
    <source>
        <dbReference type="EMBL" id="MFC7448382.1"/>
    </source>
</evidence>
<dbReference type="EC" id="3.4.-.-" evidence="3"/>
<evidence type="ECO:0000259" key="2">
    <source>
        <dbReference type="Pfam" id="PF02517"/>
    </source>
</evidence>
<feature type="transmembrane region" description="Helical" evidence="1">
    <location>
        <begin position="227"/>
        <end position="246"/>
    </location>
</feature>
<organism evidence="3 4">
    <name type="scientific">Rhodococcus daqingensis</name>
    <dbReference type="NCBI Taxonomy" id="2479363"/>
    <lineage>
        <taxon>Bacteria</taxon>
        <taxon>Bacillati</taxon>
        <taxon>Actinomycetota</taxon>
        <taxon>Actinomycetes</taxon>
        <taxon>Mycobacteriales</taxon>
        <taxon>Nocardiaceae</taxon>
        <taxon>Rhodococcus</taxon>
    </lineage>
</organism>
<dbReference type="Proteomes" id="UP001596484">
    <property type="component" value="Unassembled WGS sequence"/>
</dbReference>
<protein>
    <submittedName>
        <fullName evidence="3">CPBP family intramembrane glutamic endopeptidase</fullName>
        <ecNumber evidence="3">3.4.-.-</ecNumber>
    </submittedName>
</protein>
<dbReference type="RefSeq" id="WP_378404382.1">
    <property type="nucleotide sequence ID" value="NZ_JBHTCS010000012.1"/>
</dbReference>
<dbReference type="GO" id="GO:0016787">
    <property type="term" value="F:hydrolase activity"/>
    <property type="evidence" value="ECO:0007669"/>
    <property type="project" value="UniProtKB-KW"/>
</dbReference>
<reference evidence="4" key="1">
    <citation type="journal article" date="2019" name="Int. J. Syst. Evol. Microbiol.">
        <title>The Global Catalogue of Microorganisms (GCM) 10K type strain sequencing project: providing services to taxonomists for standard genome sequencing and annotation.</title>
        <authorList>
            <consortium name="The Broad Institute Genomics Platform"/>
            <consortium name="The Broad Institute Genome Sequencing Center for Infectious Disease"/>
            <person name="Wu L."/>
            <person name="Ma J."/>
        </authorList>
    </citation>
    <scope>NUCLEOTIDE SEQUENCE [LARGE SCALE GENOMIC DNA]</scope>
    <source>
        <strain evidence="4">ICMP 19430</strain>
    </source>
</reference>
<dbReference type="EMBL" id="JBHTCS010000012">
    <property type="protein sequence ID" value="MFC7448382.1"/>
    <property type="molecule type" value="Genomic_DNA"/>
</dbReference>
<evidence type="ECO:0000313" key="4">
    <source>
        <dbReference type="Proteomes" id="UP001596484"/>
    </source>
</evidence>
<keyword evidence="4" id="KW-1185">Reference proteome</keyword>
<comment type="caution">
    <text evidence="3">The sequence shown here is derived from an EMBL/GenBank/DDBJ whole genome shotgun (WGS) entry which is preliminary data.</text>
</comment>
<keyword evidence="1" id="KW-0472">Membrane</keyword>
<keyword evidence="3" id="KW-0378">Hydrolase</keyword>
<dbReference type="InterPro" id="IPR042150">
    <property type="entry name" value="MmRce1-like"/>
</dbReference>
<feature type="transmembrane region" description="Helical" evidence="1">
    <location>
        <begin position="171"/>
        <end position="193"/>
    </location>
</feature>